<comment type="caution">
    <text evidence="4">The sequence shown here is derived from an EMBL/GenBank/DDBJ whole genome shotgun (WGS) entry which is preliminary data.</text>
</comment>
<sequence>MAVRNSSMRRLVEYIAQSLVDNPAAVQVREVRNDRQAVVLELRVAPEDYGKVIGREGRVAKALRTLMRAMGTREGRHTSLKVV</sequence>
<dbReference type="PANTHER" id="PTHR34654:SF1">
    <property type="entry name" value="RNA-BINDING PROTEIN KHPA"/>
    <property type="match status" value="1"/>
</dbReference>
<dbReference type="HAMAP" id="MF_00088">
    <property type="entry name" value="KhpA"/>
    <property type="match status" value="1"/>
</dbReference>
<protein>
    <recommendedName>
        <fullName evidence="3">RNA-binding protein KhpA</fullName>
    </recommendedName>
    <alternativeName>
        <fullName evidence="3">KH-domain protein A</fullName>
    </alternativeName>
</protein>
<keyword evidence="5" id="KW-1185">Reference proteome</keyword>
<dbReference type="EMBL" id="MCIF01000002">
    <property type="protein sequence ID" value="RAQ95393.1"/>
    <property type="molecule type" value="Genomic_DNA"/>
</dbReference>
<comment type="similarity">
    <text evidence="3">Belongs to the KhpA RNA-binding protein family.</text>
</comment>
<dbReference type="OrthoDB" id="9812389at2"/>
<evidence type="ECO:0000313" key="5">
    <source>
        <dbReference type="Proteomes" id="UP000248706"/>
    </source>
</evidence>
<keyword evidence="1 3" id="KW-0963">Cytoplasm</keyword>
<keyword evidence="3" id="KW-0961">Cell wall biogenesis/degradation</keyword>
<accession>A0A328VI90</accession>
<comment type="subunit">
    <text evidence="3">Forms a complex with KhpB.</text>
</comment>
<dbReference type="PANTHER" id="PTHR34654">
    <property type="entry name" value="UPF0109 PROTEIN SCO5592"/>
    <property type="match status" value="1"/>
</dbReference>
<dbReference type="AlphaFoldDB" id="A0A328VI90"/>
<dbReference type="Pfam" id="PF13083">
    <property type="entry name" value="KH_KhpA-B"/>
    <property type="match status" value="1"/>
</dbReference>
<dbReference type="CDD" id="cd22533">
    <property type="entry name" value="KH-II_YlqC-like"/>
    <property type="match status" value="1"/>
</dbReference>
<gene>
    <name evidence="3" type="primary">khpA</name>
    <name evidence="4" type="ORF">A4R35_07580</name>
</gene>
<evidence type="ECO:0000256" key="2">
    <source>
        <dbReference type="ARBA" id="ARBA00022884"/>
    </source>
</evidence>
<keyword evidence="3" id="KW-0143">Chaperone</keyword>
<dbReference type="Gene3D" id="3.30.300.20">
    <property type="match status" value="1"/>
</dbReference>
<dbReference type="GO" id="GO:0005737">
    <property type="term" value="C:cytoplasm"/>
    <property type="evidence" value="ECO:0007669"/>
    <property type="project" value="UniProtKB-SubCell"/>
</dbReference>
<name>A0A328VI90_9CHLR</name>
<evidence type="ECO:0000313" key="4">
    <source>
        <dbReference type="EMBL" id="RAQ95393.1"/>
    </source>
</evidence>
<dbReference type="GO" id="GO:0009252">
    <property type="term" value="P:peptidoglycan biosynthetic process"/>
    <property type="evidence" value="ECO:0007669"/>
    <property type="project" value="UniProtKB-UniRule"/>
</dbReference>
<proteinExistence type="inferred from homology"/>
<keyword evidence="3" id="KW-0133">Cell shape</keyword>
<evidence type="ECO:0000256" key="3">
    <source>
        <dbReference type="HAMAP-Rule" id="MF_00088"/>
    </source>
</evidence>
<dbReference type="GO" id="GO:0003723">
    <property type="term" value="F:RNA binding"/>
    <property type="evidence" value="ECO:0007669"/>
    <property type="project" value="UniProtKB-UniRule"/>
</dbReference>
<dbReference type="GO" id="GO:0071555">
    <property type="term" value="P:cell wall organization"/>
    <property type="evidence" value="ECO:0007669"/>
    <property type="project" value="UniProtKB-KW"/>
</dbReference>
<dbReference type="SUPFAM" id="SSF54814">
    <property type="entry name" value="Prokaryotic type KH domain (KH-domain type II)"/>
    <property type="match status" value="1"/>
</dbReference>
<evidence type="ECO:0000256" key="1">
    <source>
        <dbReference type="ARBA" id="ARBA00022490"/>
    </source>
</evidence>
<comment type="function">
    <text evidence="3">A probable RNA chaperone. Forms a complex with KhpB which binds to cellular RNA and controls its expression. Plays a role in peptidoglycan (PG) homeostasis and cell length regulation.</text>
</comment>
<dbReference type="InterPro" id="IPR009019">
    <property type="entry name" value="KH_sf_prok-type"/>
</dbReference>
<dbReference type="GO" id="GO:0008360">
    <property type="term" value="P:regulation of cell shape"/>
    <property type="evidence" value="ECO:0007669"/>
    <property type="project" value="UniProtKB-KW"/>
</dbReference>
<organism evidence="4 5">
    <name type="scientific">Thermogemmatispora tikiterensis</name>
    <dbReference type="NCBI Taxonomy" id="1825093"/>
    <lineage>
        <taxon>Bacteria</taxon>
        <taxon>Bacillati</taxon>
        <taxon>Chloroflexota</taxon>
        <taxon>Ktedonobacteria</taxon>
        <taxon>Thermogemmatisporales</taxon>
        <taxon>Thermogemmatisporaceae</taxon>
        <taxon>Thermogemmatispora</taxon>
    </lineage>
</organism>
<dbReference type="InterPro" id="IPR015946">
    <property type="entry name" value="KH_dom-like_a/b"/>
</dbReference>
<comment type="subcellular location">
    <subcellularLocation>
        <location evidence="3">Cytoplasm</location>
    </subcellularLocation>
</comment>
<keyword evidence="2 3" id="KW-0694">RNA-binding</keyword>
<dbReference type="InterPro" id="IPR020627">
    <property type="entry name" value="KhpA"/>
</dbReference>
<dbReference type="Proteomes" id="UP000248706">
    <property type="component" value="Unassembled WGS sequence"/>
</dbReference>
<reference evidence="4 5" key="1">
    <citation type="submission" date="2016-08" db="EMBL/GenBank/DDBJ databases">
        <title>Analysis of Carbohydrate Active Enzymes in Thermogemmatispora T81 Reveals Carbohydrate Degradation Ability.</title>
        <authorList>
            <person name="Tomazini A."/>
            <person name="Lal S."/>
            <person name="Stott M."/>
            <person name="Henrissat B."/>
            <person name="Polikarpov I."/>
            <person name="Sparling R."/>
            <person name="Levin D.B."/>
        </authorList>
    </citation>
    <scope>NUCLEOTIDE SEQUENCE [LARGE SCALE GENOMIC DNA]</scope>
    <source>
        <strain evidence="4 5">T81</strain>
    </source>
</reference>